<protein>
    <recommendedName>
        <fullName evidence="2">Apple domain-containing protein</fullName>
    </recommendedName>
</protein>
<reference evidence="3 4" key="1">
    <citation type="journal article" date="2016" name="Nat. Commun.">
        <title>Ectomycorrhizal ecology is imprinted in the genome of the dominant symbiotic fungus Cenococcum geophilum.</title>
        <authorList>
            <consortium name="DOE Joint Genome Institute"/>
            <person name="Peter M."/>
            <person name="Kohler A."/>
            <person name="Ohm R.A."/>
            <person name="Kuo A."/>
            <person name="Krutzmann J."/>
            <person name="Morin E."/>
            <person name="Arend M."/>
            <person name="Barry K.W."/>
            <person name="Binder M."/>
            <person name="Choi C."/>
            <person name="Clum A."/>
            <person name="Copeland A."/>
            <person name="Grisel N."/>
            <person name="Haridas S."/>
            <person name="Kipfer T."/>
            <person name="LaButti K."/>
            <person name="Lindquist E."/>
            <person name="Lipzen A."/>
            <person name="Maire R."/>
            <person name="Meier B."/>
            <person name="Mihaltcheva S."/>
            <person name="Molinier V."/>
            <person name="Murat C."/>
            <person name="Poggeler S."/>
            <person name="Quandt C.A."/>
            <person name="Sperisen C."/>
            <person name="Tritt A."/>
            <person name="Tisserant E."/>
            <person name="Crous P.W."/>
            <person name="Henrissat B."/>
            <person name="Nehls U."/>
            <person name="Egli S."/>
            <person name="Spatafora J.W."/>
            <person name="Grigoriev I.V."/>
            <person name="Martin F.M."/>
        </authorList>
    </citation>
    <scope>NUCLEOTIDE SEQUENCE [LARGE SCALE GENOMIC DNA]</scope>
    <source>
        <strain evidence="3 4">CBS 459.81</strain>
    </source>
</reference>
<dbReference type="Proteomes" id="UP000250266">
    <property type="component" value="Unassembled WGS sequence"/>
</dbReference>
<feature type="chain" id="PRO_5034676853" description="Apple domain-containing protein" evidence="1">
    <location>
        <begin position="22"/>
        <end position="607"/>
    </location>
</feature>
<feature type="domain" description="Apple" evidence="2">
    <location>
        <begin position="239"/>
        <end position="285"/>
    </location>
</feature>
<dbReference type="EMBL" id="KV745675">
    <property type="protein sequence ID" value="OCK73727.1"/>
    <property type="molecule type" value="Genomic_DNA"/>
</dbReference>
<gene>
    <name evidence="3" type="ORF">K432DRAFT_447684</name>
</gene>
<keyword evidence="1" id="KW-0732">Signal</keyword>
<evidence type="ECO:0000313" key="4">
    <source>
        <dbReference type="Proteomes" id="UP000250266"/>
    </source>
</evidence>
<dbReference type="PANTHER" id="PTHR33946:SF4">
    <property type="entry name" value="COAGULATION FACTOR XI"/>
    <property type="match status" value="1"/>
</dbReference>
<name>A0A8E2J906_9PEZI</name>
<feature type="domain" description="Apple" evidence="2">
    <location>
        <begin position="486"/>
        <end position="510"/>
    </location>
</feature>
<proteinExistence type="predicted"/>
<evidence type="ECO:0000313" key="3">
    <source>
        <dbReference type="EMBL" id="OCK73727.1"/>
    </source>
</evidence>
<feature type="domain" description="Apple" evidence="2">
    <location>
        <begin position="144"/>
        <end position="193"/>
    </location>
</feature>
<dbReference type="InterPro" id="IPR003609">
    <property type="entry name" value="Pan_app"/>
</dbReference>
<dbReference type="OrthoDB" id="424610at2759"/>
<feature type="domain" description="Apple" evidence="2">
    <location>
        <begin position="48"/>
        <end position="94"/>
    </location>
</feature>
<organism evidence="3 4">
    <name type="scientific">Lepidopterella palustris CBS 459.81</name>
    <dbReference type="NCBI Taxonomy" id="1314670"/>
    <lineage>
        <taxon>Eukaryota</taxon>
        <taxon>Fungi</taxon>
        <taxon>Dikarya</taxon>
        <taxon>Ascomycota</taxon>
        <taxon>Pezizomycotina</taxon>
        <taxon>Dothideomycetes</taxon>
        <taxon>Pleosporomycetidae</taxon>
        <taxon>Mytilinidiales</taxon>
        <taxon>Argynnaceae</taxon>
        <taxon>Lepidopterella</taxon>
    </lineage>
</organism>
<keyword evidence="4" id="KW-1185">Reference proteome</keyword>
<dbReference type="AlphaFoldDB" id="A0A8E2J906"/>
<feature type="signal peptide" evidence="1">
    <location>
        <begin position="1"/>
        <end position="21"/>
    </location>
</feature>
<accession>A0A8E2J906</accession>
<evidence type="ECO:0000256" key="1">
    <source>
        <dbReference type="SAM" id="SignalP"/>
    </source>
</evidence>
<dbReference type="Pfam" id="PF14295">
    <property type="entry name" value="PAN_4"/>
    <property type="match status" value="4"/>
</dbReference>
<evidence type="ECO:0000259" key="2">
    <source>
        <dbReference type="Pfam" id="PF14295"/>
    </source>
</evidence>
<dbReference type="Gene3D" id="3.50.4.10">
    <property type="entry name" value="Hepatocyte Growth Factor"/>
    <property type="match status" value="1"/>
</dbReference>
<sequence>MAPSFFLLFISLSSLAKVAFAALSCPDSAGQTFVDPNSQKSYVVECGVDRPGADLPGSPVWVTSLEACIAQCSTTANCVNVAYAPGSPGPCYLKKGLNPGAANTNIIAAHLPSTEGTRCPDNDNTCINPLPAKDGCYQVECNTSRSGSVLSQVIATSFDDCFDKCEAQFLNGCVYVSFQPGVGAISPGGTCTLQTSISSTETPVQGTWGGRRAASMCPDFNDNIYTSWTGRRFLIECGIDRPGGDMQAPVWVDGIFSCLQACAQTPGCIDSSWHFGFPSGPCYLKNQIMNSVSDTAVMNAKWVPDCTSGIATSTITKYTTTVTSTTSIWTSSLYTPLYLYNLQRLPYSPTATPLTYGATPSAIPVPGGAQCFGWVGPGCVTKRGALPALAVPEADSSGVALDARALEARDSYTPFCTQSSTTTSTFSTATTATVTFPSTTCTRRSPGQSTTVPAYCEPTFSFNLPSVPPELAAIPENNIYTAPSITTENKLACCDACTNIFNCVWWKFDFGAIADVWKPGTCTFAYRTNTSRIDDGNTPAVCPNGVYEGPTWDNHASTLDGWPNNIQAWYNTGYNPGACGGGFNLFESNLDEGLAPDDYYRKCPDQN</sequence>
<dbReference type="PANTHER" id="PTHR33946">
    <property type="match status" value="1"/>
</dbReference>